<dbReference type="Gene3D" id="1.25.10.10">
    <property type="entry name" value="Leucine-rich Repeat Variant"/>
    <property type="match status" value="1"/>
</dbReference>
<evidence type="ECO:0000313" key="1">
    <source>
        <dbReference type="EMBL" id="GHO47908.1"/>
    </source>
</evidence>
<dbReference type="AlphaFoldDB" id="A0A8J3MVQ6"/>
<comment type="caution">
    <text evidence="1">The sequence shown here is derived from an EMBL/GenBank/DDBJ whole genome shotgun (WGS) entry which is preliminary data.</text>
</comment>
<dbReference type="EMBL" id="BNJF01000003">
    <property type="protein sequence ID" value="GHO47908.1"/>
    <property type="molecule type" value="Genomic_DNA"/>
</dbReference>
<sequence length="870" mass="97999">MVLPALARLDPDLGVELVRASLASFPLHELSLQSLIQQRPNEIADLIIQLGEESNIEFDNAAPLLNDERLLTLWTRFPGLMDLDAFERYTPRQRLALYNACGHGWRMSDGTLSPEIVAYLPAEQRAEEARRHMKLPVLQAEPERRLDYAAYLPWDEARVALTETLNTPNADLRGASLKALITVARYERGRLGEVLKLVLARRNEQDPVRYAMLEALMDLPHSAWQAEHLPDLAGVIHDTLAARDLSSATASEAEELIVHLLPFHPEWCAQQLAELWRARGYITTRELYAYLSEAHVPILARHLAPVLRQWRKQENEYQLYVLANTLGHRLHIYDELVELLADISEDTRTSSILSSIIYVLEKYQPKRLRKLIPHLLEKDPSCITIPEIHAYVHLQRQDLLPPFLGRSAYKGRFSTGKTRFVIGVDSGFYRWTSGQQESFAQTLLEIARDKKRATYEVLQSIARLASMPALDAAHVVSFANDKREAIRDAALQALGRLDAGRGIPTLLEAMGDERARIAIYALRKAVLSMPTSKALATLRQVPMQRVTVAKEAIRLIGELETDEAYRELLAQNQREDLHRDVRVALLRALWPYLDRQECWEIFSEAAHSEDSAIAQGIMQIPADGLSRQARARLVSLLATLLEHPDAHIRQETLRRCVQSPVSDKEHVLYPGLLALLSTPLKGMRLLAANVALRTYAKEEPELIGEAIRGLLSDRRALHSACEALLSLLRIGRGRLLPATRTILNVLESDPLTITLRAQICVAGLPWSELEPALVALVENLHSDALAQTAKAIEESYLRPEADHLTLEAALSHSEDERLRRLGLSALLAQTRRASGWSDECIARLERYCQDPSSLVAEKAQFTFPPQEEPE</sequence>
<accession>A0A8J3MVQ6</accession>
<dbReference type="Proteomes" id="UP000612362">
    <property type="component" value="Unassembled WGS sequence"/>
</dbReference>
<evidence type="ECO:0008006" key="3">
    <source>
        <dbReference type="Google" id="ProtNLM"/>
    </source>
</evidence>
<gene>
    <name evidence="1" type="ORF">KSX_60710</name>
</gene>
<organism evidence="1 2">
    <name type="scientific">Ktedonospora formicarum</name>
    <dbReference type="NCBI Taxonomy" id="2778364"/>
    <lineage>
        <taxon>Bacteria</taxon>
        <taxon>Bacillati</taxon>
        <taxon>Chloroflexota</taxon>
        <taxon>Ktedonobacteria</taxon>
        <taxon>Ktedonobacterales</taxon>
        <taxon>Ktedonobacteraceae</taxon>
        <taxon>Ktedonospora</taxon>
    </lineage>
</organism>
<dbReference type="InterPro" id="IPR011989">
    <property type="entry name" value="ARM-like"/>
</dbReference>
<reference evidence="1" key="1">
    <citation type="submission" date="2020-10" db="EMBL/GenBank/DDBJ databases">
        <title>Taxonomic study of unclassified bacteria belonging to the class Ktedonobacteria.</title>
        <authorList>
            <person name="Yabe S."/>
            <person name="Wang C.M."/>
            <person name="Zheng Y."/>
            <person name="Sakai Y."/>
            <person name="Cavaletti L."/>
            <person name="Monciardini P."/>
            <person name="Donadio S."/>
        </authorList>
    </citation>
    <scope>NUCLEOTIDE SEQUENCE</scope>
    <source>
        <strain evidence="1">SOSP1-1</strain>
    </source>
</reference>
<dbReference type="RefSeq" id="WP_220197133.1">
    <property type="nucleotide sequence ID" value="NZ_BNJF01000003.1"/>
</dbReference>
<protein>
    <recommendedName>
        <fullName evidence="3">HEAT repeat domain-containing protein</fullName>
    </recommendedName>
</protein>
<dbReference type="InterPro" id="IPR016024">
    <property type="entry name" value="ARM-type_fold"/>
</dbReference>
<name>A0A8J3MVQ6_9CHLR</name>
<evidence type="ECO:0000313" key="2">
    <source>
        <dbReference type="Proteomes" id="UP000612362"/>
    </source>
</evidence>
<proteinExistence type="predicted"/>
<dbReference type="SUPFAM" id="SSF48371">
    <property type="entry name" value="ARM repeat"/>
    <property type="match status" value="1"/>
</dbReference>
<keyword evidence="2" id="KW-1185">Reference proteome</keyword>